<keyword evidence="4" id="KW-0472">Membrane</keyword>
<dbReference type="PROSITE" id="PS51257">
    <property type="entry name" value="PROKAR_LIPOPROTEIN"/>
    <property type="match status" value="1"/>
</dbReference>
<keyword evidence="4" id="KW-0564">Palmitate</keyword>
<reference evidence="8 9" key="1">
    <citation type="submission" date="2021-07" db="EMBL/GenBank/DDBJ databases">
        <title>Isolation and characterization of bacteria from a gold mining with a capacity of golden bioaccumulation.</title>
        <authorList>
            <person name="Yang X.J."/>
        </authorList>
    </citation>
    <scope>NUCLEOTIDE SEQUENCE [LARGE SCALE GENOMIC DNA]</scope>
    <source>
        <strain evidence="8 9">Au29</strain>
    </source>
</reference>
<keyword evidence="1 6" id="KW-0732">Signal</keyword>
<dbReference type="HAMAP" id="MF_02071">
    <property type="entry name" value="RlpA"/>
    <property type="match status" value="1"/>
</dbReference>
<evidence type="ECO:0000256" key="5">
    <source>
        <dbReference type="RuleBase" id="RU003495"/>
    </source>
</evidence>
<comment type="similarity">
    <text evidence="4 5">Belongs to the RlpA family.</text>
</comment>
<dbReference type="EMBL" id="CP080034">
    <property type="protein sequence ID" value="QYC11574.1"/>
    <property type="molecule type" value="Genomic_DNA"/>
</dbReference>
<comment type="subcellular location">
    <subcellularLocation>
        <location evidence="4">Cell membrane</location>
        <topology evidence="4">Lipid-anchor</topology>
    </subcellularLocation>
</comment>
<feature type="chain" id="PRO_5047546298" description="Endolytic peptidoglycan transglycosylase RlpA" evidence="6">
    <location>
        <begin position="27"/>
        <end position="284"/>
    </location>
</feature>
<dbReference type="CDD" id="cd22268">
    <property type="entry name" value="DPBB_RlpA-like"/>
    <property type="match status" value="1"/>
</dbReference>
<evidence type="ECO:0000256" key="6">
    <source>
        <dbReference type="SAM" id="SignalP"/>
    </source>
</evidence>
<dbReference type="Pfam" id="PF05036">
    <property type="entry name" value="SPOR"/>
    <property type="match status" value="1"/>
</dbReference>
<gene>
    <name evidence="4" type="primary">rlpA</name>
    <name evidence="8" type="ORF">KWG56_06285</name>
</gene>
<dbReference type="PANTHER" id="PTHR34183">
    <property type="entry name" value="ENDOLYTIC PEPTIDOGLYCAN TRANSGLYCOSYLASE RLPA"/>
    <property type="match status" value="1"/>
</dbReference>
<sequence length="284" mass="30187">MTAVRLMRSALILGLFSLLAACSTFGGGPGGGTIPVVNDPAPIVSGTMRPYQVRGRWYTPKEQPNYEEVGMASWYGDAFNGRPTSTGERFNMHELTAAHKTLPLPGLVEVTNLENGRRVVVRINDRGPFVDGRIIDLSRGAAQELGMISQGVGRVRVRYLGQAPRLGGGVVLQQAEVRPARTPPASQPVPYTAIAAASPPIVAPPPMAQTGGVWVQAGAFADPRAARRIAQRLGDRATVQPTNSGGRELYRVVVGPWEDATAAESARQAVVARGYADALLISSR</sequence>
<dbReference type="PROSITE" id="PS51724">
    <property type="entry name" value="SPOR"/>
    <property type="match status" value="1"/>
</dbReference>
<dbReference type="InterPro" id="IPR012997">
    <property type="entry name" value="RplA"/>
</dbReference>
<evidence type="ECO:0000313" key="8">
    <source>
        <dbReference type="EMBL" id="QYC11574.1"/>
    </source>
</evidence>
<organism evidence="8 9">
    <name type="scientific">Brevundimonas nasdae</name>
    <dbReference type="NCBI Taxonomy" id="172043"/>
    <lineage>
        <taxon>Bacteria</taxon>
        <taxon>Pseudomonadati</taxon>
        <taxon>Pseudomonadota</taxon>
        <taxon>Alphaproteobacteria</taxon>
        <taxon>Caulobacterales</taxon>
        <taxon>Caulobacteraceae</taxon>
        <taxon>Brevundimonas</taxon>
    </lineage>
</organism>
<feature type="domain" description="SPOR" evidence="7">
    <location>
        <begin position="207"/>
        <end position="283"/>
    </location>
</feature>
<proteinExistence type="inferred from homology"/>
<comment type="function">
    <text evidence="4">Lytic transglycosylase with a strong preference for naked glycan strands that lack stem peptides.</text>
</comment>
<keyword evidence="4" id="KW-0449">Lipoprotein</keyword>
<evidence type="ECO:0000313" key="9">
    <source>
        <dbReference type="Proteomes" id="UP000824334"/>
    </source>
</evidence>
<keyword evidence="3 4" id="KW-0961">Cell wall biogenesis/degradation</keyword>
<feature type="signal peptide" evidence="6">
    <location>
        <begin position="1"/>
        <end position="26"/>
    </location>
</feature>
<dbReference type="InterPro" id="IPR007730">
    <property type="entry name" value="SPOR-like_dom"/>
</dbReference>
<evidence type="ECO:0000256" key="4">
    <source>
        <dbReference type="HAMAP-Rule" id="MF_02071"/>
    </source>
</evidence>
<protein>
    <recommendedName>
        <fullName evidence="4">Endolytic peptidoglycan transglycosylase RlpA</fullName>
        <ecNumber evidence="4">4.2.2.-</ecNumber>
    </recommendedName>
</protein>
<dbReference type="NCBIfam" id="TIGR00413">
    <property type="entry name" value="rlpA"/>
    <property type="match status" value="1"/>
</dbReference>
<keyword evidence="2 4" id="KW-0456">Lyase</keyword>
<dbReference type="Pfam" id="PF03330">
    <property type="entry name" value="DPBB_1"/>
    <property type="match status" value="1"/>
</dbReference>
<dbReference type="EC" id="4.2.2.-" evidence="4"/>
<dbReference type="InterPro" id="IPR034718">
    <property type="entry name" value="RlpA"/>
</dbReference>
<accession>A0ABX8TLW2</accession>
<evidence type="ECO:0000256" key="3">
    <source>
        <dbReference type="ARBA" id="ARBA00023316"/>
    </source>
</evidence>
<dbReference type="PANTHER" id="PTHR34183:SF1">
    <property type="entry name" value="ENDOLYTIC PEPTIDOGLYCAN TRANSGLYCOSYLASE RLPA"/>
    <property type="match status" value="1"/>
</dbReference>
<name>A0ABX8TLW2_9CAUL</name>
<dbReference type="InterPro" id="IPR009009">
    <property type="entry name" value="RlpA-like_DPBB"/>
</dbReference>
<keyword evidence="9" id="KW-1185">Reference proteome</keyword>
<evidence type="ECO:0000259" key="7">
    <source>
        <dbReference type="PROSITE" id="PS51724"/>
    </source>
</evidence>
<evidence type="ECO:0000256" key="1">
    <source>
        <dbReference type="ARBA" id="ARBA00022729"/>
    </source>
</evidence>
<dbReference type="Proteomes" id="UP000824334">
    <property type="component" value="Chromosome"/>
</dbReference>
<keyword evidence="4" id="KW-1003">Cell membrane</keyword>
<evidence type="ECO:0000256" key="2">
    <source>
        <dbReference type="ARBA" id="ARBA00023239"/>
    </source>
</evidence>